<organism evidence="1 2">
    <name type="scientific">Fimbriiglobus ruber</name>
    <dbReference type="NCBI Taxonomy" id="1908690"/>
    <lineage>
        <taxon>Bacteria</taxon>
        <taxon>Pseudomonadati</taxon>
        <taxon>Planctomycetota</taxon>
        <taxon>Planctomycetia</taxon>
        <taxon>Gemmatales</taxon>
        <taxon>Gemmataceae</taxon>
        <taxon>Fimbriiglobus</taxon>
    </lineage>
</organism>
<evidence type="ECO:0000313" key="1">
    <source>
        <dbReference type="EMBL" id="OWK44270.1"/>
    </source>
</evidence>
<dbReference type="Proteomes" id="UP000214646">
    <property type="component" value="Unassembled WGS sequence"/>
</dbReference>
<comment type="caution">
    <text evidence="1">The sequence shown here is derived from an EMBL/GenBank/DDBJ whole genome shotgun (WGS) entry which is preliminary data.</text>
</comment>
<reference evidence="2" key="1">
    <citation type="submission" date="2017-06" db="EMBL/GenBank/DDBJ databases">
        <title>Genome analysis of Fimbriiglobus ruber SP5, the first member of the order Planctomycetales with confirmed chitinolytic capability.</title>
        <authorList>
            <person name="Ravin N.V."/>
            <person name="Rakitin A.L."/>
            <person name="Ivanova A.A."/>
            <person name="Beletsky A.V."/>
            <person name="Kulichevskaya I.S."/>
            <person name="Mardanov A.V."/>
            <person name="Dedysh S.N."/>
        </authorList>
    </citation>
    <scope>NUCLEOTIDE SEQUENCE [LARGE SCALE GENOMIC DNA]</scope>
    <source>
        <strain evidence="2">SP5</strain>
    </source>
</reference>
<sequence length="40" mass="4478">MELADLHLIAMVPMEESNQQINRVQSVSEQSSRGQCEAAF</sequence>
<name>A0A225DS35_9BACT</name>
<proteinExistence type="predicted"/>
<dbReference type="AlphaFoldDB" id="A0A225DS35"/>
<gene>
    <name evidence="1" type="ORF">FRUB_02202</name>
</gene>
<keyword evidence="2" id="KW-1185">Reference proteome</keyword>
<accession>A0A225DS35</accession>
<dbReference type="EMBL" id="NIDE01000003">
    <property type="protein sequence ID" value="OWK44270.1"/>
    <property type="molecule type" value="Genomic_DNA"/>
</dbReference>
<protein>
    <submittedName>
        <fullName evidence="1">Uncharacterized protein</fullName>
    </submittedName>
</protein>
<evidence type="ECO:0000313" key="2">
    <source>
        <dbReference type="Proteomes" id="UP000214646"/>
    </source>
</evidence>